<dbReference type="EC" id="1.1.1.267" evidence="9"/>
<comment type="catalytic activity">
    <reaction evidence="8">
        <text>2-C-methyl-D-erythritol 4-phosphate + NADP(+) = 1-deoxy-D-xylulose 5-phosphate + NADPH + H(+)</text>
        <dbReference type="Rhea" id="RHEA:13717"/>
        <dbReference type="ChEBI" id="CHEBI:15378"/>
        <dbReference type="ChEBI" id="CHEBI:57783"/>
        <dbReference type="ChEBI" id="CHEBI:57792"/>
        <dbReference type="ChEBI" id="CHEBI:58262"/>
        <dbReference type="ChEBI" id="CHEBI:58349"/>
        <dbReference type="EC" id="1.1.1.267"/>
    </reaction>
    <physiologicalReaction direction="right-to-left" evidence="8">
        <dbReference type="Rhea" id="RHEA:13719"/>
    </physiologicalReaction>
</comment>
<feature type="binding site" evidence="9">
    <location>
        <position position="151"/>
    </location>
    <ligand>
        <name>1-deoxy-D-xylulose 5-phosphate</name>
        <dbReference type="ChEBI" id="CHEBI:57792"/>
    </ligand>
</feature>
<dbReference type="GO" id="GO:0030604">
    <property type="term" value="F:1-deoxy-D-xylulose-5-phosphate reductoisomerase activity"/>
    <property type="evidence" value="ECO:0007669"/>
    <property type="project" value="UniProtKB-UniRule"/>
</dbReference>
<feature type="binding site" evidence="9">
    <location>
        <position position="14"/>
    </location>
    <ligand>
        <name>NADPH</name>
        <dbReference type="ChEBI" id="CHEBI:57783"/>
    </ligand>
</feature>
<comment type="similarity">
    <text evidence="2 9">Belongs to the DXR family.</text>
</comment>
<name>A0A1G6R042_9BACT</name>
<dbReference type="Pfam" id="PF02670">
    <property type="entry name" value="DXP_reductoisom"/>
    <property type="match status" value="1"/>
</dbReference>
<dbReference type="Gene3D" id="3.40.50.720">
    <property type="entry name" value="NAD(P)-binding Rossmann-like Domain"/>
    <property type="match status" value="1"/>
</dbReference>
<dbReference type="GO" id="GO:0016853">
    <property type="term" value="F:isomerase activity"/>
    <property type="evidence" value="ECO:0007669"/>
    <property type="project" value="UniProtKB-KW"/>
</dbReference>
<dbReference type="OrthoDB" id="9806546at2"/>
<dbReference type="NCBIfam" id="NF009114">
    <property type="entry name" value="PRK12464.1"/>
    <property type="match status" value="1"/>
</dbReference>
<evidence type="ECO:0000313" key="13">
    <source>
        <dbReference type="EMBL" id="SDC97972.1"/>
    </source>
</evidence>
<keyword evidence="7 9" id="KW-0414">Isoprene biosynthesis</keyword>
<dbReference type="Gene3D" id="1.10.1740.10">
    <property type="match status" value="1"/>
</dbReference>
<dbReference type="STRING" id="1640674.SAMN05216323_10684"/>
<feature type="binding site" evidence="9">
    <location>
        <position position="215"/>
    </location>
    <ligand>
        <name>1-deoxy-D-xylulose 5-phosphate</name>
        <dbReference type="ChEBI" id="CHEBI:57792"/>
    </ligand>
</feature>
<evidence type="ECO:0000256" key="4">
    <source>
        <dbReference type="ARBA" id="ARBA00022857"/>
    </source>
</evidence>
<dbReference type="AlphaFoldDB" id="A0A1G6R042"/>
<feature type="domain" description="1-deoxy-D-xylulose 5-phosphate reductoisomerase C-terminal" evidence="11">
    <location>
        <begin position="145"/>
        <end position="227"/>
    </location>
</feature>
<evidence type="ECO:0000256" key="3">
    <source>
        <dbReference type="ARBA" id="ARBA00022723"/>
    </source>
</evidence>
<sequence>MKKRLVLLGSTGSIGTQALDVVRAHSDRFEVVALTANNSVDLLILQAIEFLPKVVVIANELKYQKVKDALTAMPIEVLAGEEALRAVATMPEADMVLTAMVGFSGLLPTIDAIKAGKHIALANKETLVVAGEIVTELARKHGVKLLPVDSEHSAIFQCLMGETDGVEKLILTASGGPFRSWKAEELKKVTRADALKHPNWCMGNKITIDSATLMNKGFEVIEARWLFGIEADRIDVVVHPQSIIHSMVQFVDGSIKAQLGIPDMKLPIQLAFAYPERLSLGSDRFDFFACGGFTFEKPDLLRFPCLRLAYEALDKGGNSSCILNAANEIAVQAFLEEKIHFLDIPRIVEQSLHQIEFVKNPSIDDYCLTDAETRAFALTCITKN</sequence>
<dbReference type="HAMAP" id="MF_00183">
    <property type="entry name" value="DXP_reductoisom"/>
    <property type="match status" value="1"/>
</dbReference>
<evidence type="ECO:0000256" key="2">
    <source>
        <dbReference type="ARBA" id="ARBA00006825"/>
    </source>
</evidence>
<feature type="binding site" evidence="9">
    <location>
        <position position="123"/>
    </location>
    <ligand>
        <name>NADPH</name>
        <dbReference type="ChEBI" id="CHEBI:57783"/>
    </ligand>
</feature>
<evidence type="ECO:0000256" key="7">
    <source>
        <dbReference type="ARBA" id="ARBA00023229"/>
    </source>
</evidence>
<feature type="binding site" evidence="9">
    <location>
        <position position="216"/>
    </location>
    <ligand>
        <name>1-deoxy-D-xylulose 5-phosphate</name>
        <dbReference type="ChEBI" id="CHEBI:57792"/>
    </ligand>
</feature>
<dbReference type="SUPFAM" id="SSF51735">
    <property type="entry name" value="NAD(P)-binding Rossmann-fold domains"/>
    <property type="match status" value="1"/>
</dbReference>
<dbReference type="Proteomes" id="UP000199452">
    <property type="component" value="Unassembled WGS sequence"/>
</dbReference>
<feature type="binding site" evidence="9">
    <location>
        <position position="13"/>
    </location>
    <ligand>
        <name>NADPH</name>
        <dbReference type="ChEBI" id="CHEBI:57783"/>
    </ligand>
</feature>
<dbReference type="PIRSF" id="PIRSF006205">
    <property type="entry name" value="Dxp_reductismrs"/>
    <property type="match status" value="1"/>
</dbReference>
<keyword evidence="6 9" id="KW-0464">Manganese</keyword>
<keyword evidence="9" id="KW-0460">Magnesium</keyword>
<dbReference type="Pfam" id="PF13288">
    <property type="entry name" value="DXPR_C"/>
    <property type="match status" value="1"/>
</dbReference>
<accession>A0A1G6R042</accession>
<evidence type="ECO:0000259" key="10">
    <source>
        <dbReference type="Pfam" id="PF02670"/>
    </source>
</evidence>
<keyword evidence="4 9" id="KW-0521">NADP</keyword>
<dbReference type="InterPro" id="IPR013512">
    <property type="entry name" value="DXP_reductoisomerase_N"/>
</dbReference>
<dbReference type="SUPFAM" id="SSF55347">
    <property type="entry name" value="Glyceraldehyde-3-phosphate dehydrogenase-like, C-terminal domain"/>
    <property type="match status" value="1"/>
</dbReference>
<evidence type="ECO:0000259" key="12">
    <source>
        <dbReference type="Pfam" id="PF13288"/>
    </source>
</evidence>
<feature type="domain" description="1-deoxy-D-xylulose 5-phosphate reductoisomerase N-terminal" evidence="10">
    <location>
        <begin position="5"/>
        <end position="131"/>
    </location>
</feature>
<dbReference type="GO" id="GO:0070402">
    <property type="term" value="F:NADPH binding"/>
    <property type="evidence" value="ECO:0007669"/>
    <property type="project" value="InterPro"/>
</dbReference>
<feature type="binding site" evidence="9">
    <location>
        <position position="12"/>
    </location>
    <ligand>
        <name>NADPH</name>
        <dbReference type="ChEBI" id="CHEBI:57783"/>
    </ligand>
</feature>
<evidence type="ECO:0000313" key="14">
    <source>
        <dbReference type="Proteomes" id="UP000199452"/>
    </source>
</evidence>
<proteinExistence type="inferred from homology"/>
<evidence type="ECO:0000259" key="11">
    <source>
        <dbReference type="Pfam" id="PF08436"/>
    </source>
</evidence>
<dbReference type="UniPathway" id="UPA00056">
    <property type="reaction ID" value="UER00092"/>
</dbReference>
<feature type="binding site" evidence="9">
    <location>
        <position position="203"/>
    </location>
    <ligand>
        <name>NADPH</name>
        <dbReference type="ChEBI" id="CHEBI:57783"/>
    </ligand>
</feature>
<feature type="binding site" evidence="9">
    <location>
        <position position="219"/>
    </location>
    <ligand>
        <name>1-deoxy-D-xylulose 5-phosphate</name>
        <dbReference type="ChEBI" id="CHEBI:57792"/>
    </ligand>
</feature>
<keyword evidence="14" id="KW-1185">Reference proteome</keyword>
<dbReference type="GO" id="GO:0030145">
    <property type="term" value="F:manganese ion binding"/>
    <property type="evidence" value="ECO:0007669"/>
    <property type="project" value="TreeGrafter"/>
</dbReference>
<dbReference type="FunFam" id="3.40.50.720:FF:000045">
    <property type="entry name" value="1-deoxy-D-xylulose 5-phosphate reductoisomerase"/>
    <property type="match status" value="1"/>
</dbReference>
<feature type="binding site" evidence="9">
    <location>
        <position position="174"/>
    </location>
    <ligand>
        <name>1-deoxy-D-xylulose 5-phosphate</name>
        <dbReference type="ChEBI" id="CHEBI:57792"/>
    </ligand>
</feature>
<gene>
    <name evidence="9" type="primary">dxr</name>
    <name evidence="13" type="ORF">SAMN05216323_10684</name>
</gene>
<reference evidence="13 14" key="1">
    <citation type="submission" date="2016-09" db="EMBL/GenBank/DDBJ databases">
        <authorList>
            <person name="Capua I."/>
            <person name="De Benedictis P."/>
            <person name="Joannis T."/>
            <person name="Lombin L.H."/>
            <person name="Cattoli G."/>
        </authorList>
    </citation>
    <scope>NUCLEOTIDE SEQUENCE [LARGE SCALE GENOMIC DNA]</scope>
    <source>
        <strain evidence="13 14">A7P-90m</strain>
    </source>
</reference>
<comment type="cofactor">
    <cofactor evidence="9">
        <name>Mg(2+)</name>
        <dbReference type="ChEBI" id="CHEBI:18420"/>
    </cofactor>
    <cofactor evidence="9">
        <name>Mn(2+)</name>
        <dbReference type="ChEBI" id="CHEBI:29035"/>
    </cofactor>
</comment>
<evidence type="ECO:0000256" key="8">
    <source>
        <dbReference type="ARBA" id="ARBA00048543"/>
    </source>
</evidence>
<evidence type="ECO:0000256" key="9">
    <source>
        <dbReference type="HAMAP-Rule" id="MF_00183"/>
    </source>
</evidence>
<feature type="binding site" evidence="9">
    <location>
        <position position="149"/>
    </location>
    <ligand>
        <name>Mn(2+)</name>
        <dbReference type="ChEBI" id="CHEBI:29035"/>
    </ligand>
</feature>
<keyword evidence="3 9" id="KW-0479">Metal-binding</keyword>
<dbReference type="RefSeq" id="WP_092440243.1">
    <property type="nucleotide sequence ID" value="NZ_FMYP01000068.1"/>
</dbReference>
<dbReference type="NCBIfam" id="TIGR00243">
    <property type="entry name" value="Dxr"/>
    <property type="match status" value="1"/>
</dbReference>
<protein>
    <recommendedName>
        <fullName evidence="9">1-deoxy-D-xylulose 5-phosphate reductoisomerase</fullName>
        <shortName evidence="9">DXP reductoisomerase</shortName>
        <ecNumber evidence="9">1.1.1.267</ecNumber>
    </recommendedName>
    <alternativeName>
        <fullName evidence="9">1-deoxyxylulose-5-phosphate reductoisomerase</fullName>
    </alternativeName>
    <alternativeName>
        <fullName evidence="9">2-C-methyl-D-erythritol 4-phosphate synthase</fullName>
    </alternativeName>
</protein>
<dbReference type="InterPro" id="IPR003821">
    <property type="entry name" value="DXP_reductoisomerase"/>
</dbReference>
<keyword evidence="5 9" id="KW-0560">Oxidoreductase</keyword>
<organism evidence="13 14">
    <name type="scientific">Williamwhitmania taraxaci</name>
    <dbReference type="NCBI Taxonomy" id="1640674"/>
    <lineage>
        <taxon>Bacteria</taxon>
        <taxon>Pseudomonadati</taxon>
        <taxon>Bacteroidota</taxon>
        <taxon>Bacteroidia</taxon>
        <taxon>Bacteroidales</taxon>
        <taxon>Williamwhitmaniaceae</taxon>
        <taxon>Williamwhitmania</taxon>
    </lineage>
</organism>
<dbReference type="Pfam" id="PF08436">
    <property type="entry name" value="DXP_redisom_C"/>
    <property type="match status" value="1"/>
</dbReference>
<comment type="caution">
    <text evidence="9">Lacks conserved residue(s) required for the propagation of feature annotation.</text>
</comment>
<dbReference type="InterPro" id="IPR026877">
    <property type="entry name" value="DXPR_C"/>
</dbReference>
<dbReference type="InterPro" id="IPR036169">
    <property type="entry name" value="DXPR_C_sf"/>
</dbReference>
<dbReference type="PANTHER" id="PTHR30525:SF0">
    <property type="entry name" value="1-DEOXY-D-XYLULOSE 5-PHOSPHATE REDUCTOISOMERASE, CHLOROPLASTIC"/>
    <property type="match status" value="1"/>
</dbReference>
<comment type="function">
    <text evidence="9">Catalyzes the NADPH-dependent rearrangement and reduction of 1-deoxy-D-xylulose-5-phosphate (DXP) to 2-C-methyl-D-erythritol 4-phosphate (MEP).</text>
</comment>
<comment type="pathway">
    <text evidence="1 9">Isoprenoid biosynthesis; isopentenyl diphosphate biosynthesis via DXP pathway; isopentenyl diphosphate from 1-deoxy-D-xylulose 5-phosphate: step 1/6.</text>
</comment>
<feature type="binding site" evidence="9">
    <location>
        <position position="124"/>
    </location>
    <ligand>
        <name>1-deoxy-D-xylulose 5-phosphate</name>
        <dbReference type="ChEBI" id="CHEBI:57792"/>
    </ligand>
</feature>
<evidence type="ECO:0000256" key="6">
    <source>
        <dbReference type="ARBA" id="ARBA00023211"/>
    </source>
</evidence>
<keyword evidence="13" id="KW-0413">Isomerase</keyword>
<dbReference type="SUPFAM" id="SSF69055">
    <property type="entry name" value="1-deoxy-D-xylulose-5-phosphate reductoisomerase, C-terminal domain"/>
    <property type="match status" value="1"/>
</dbReference>
<dbReference type="InterPro" id="IPR036291">
    <property type="entry name" value="NAD(P)-bd_dom_sf"/>
</dbReference>
<dbReference type="InterPro" id="IPR013644">
    <property type="entry name" value="DXP_reductoisomerase_C"/>
</dbReference>
<dbReference type="PANTHER" id="PTHR30525">
    <property type="entry name" value="1-DEOXY-D-XYLULOSE 5-PHOSPHATE REDUCTOISOMERASE"/>
    <property type="match status" value="1"/>
</dbReference>
<feature type="domain" description="DXP reductoisomerase C-terminal" evidence="12">
    <location>
        <begin position="259"/>
        <end position="375"/>
    </location>
</feature>
<dbReference type="EMBL" id="FMYP01000068">
    <property type="protein sequence ID" value="SDC97972.1"/>
    <property type="molecule type" value="Genomic_DNA"/>
</dbReference>
<feature type="binding site" evidence="9">
    <location>
        <position position="11"/>
    </location>
    <ligand>
        <name>NADPH</name>
        <dbReference type="ChEBI" id="CHEBI:57783"/>
    </ligand>
</feature>
<feature type="binding site" evidence="9">
    <location>
        <position position="150"/>
    </location>
    <ligand>
        <name>1-deoxy-D-xylulose 5-phosphate</name>
        <dbReference type="ChEBI" id="CHEBI:57792"/>
    </ligand>
</feature>
<evidence type="ECO:0000256" key="5">
    <source>
        <dbReference type="ARBA" id="ARBA00023002"/>
    </source>
</evidence>
<feature type="binding site" evidence="9">
    <location>
        <position position="151"/>
    </location>
    <ligand>
        <name>Mn(2+)</name>
        <dbReference type="ChEBI" id="CHEBI:29035"/>
    </ligand>
</feature>
<feature type="binding site" evidence="9">
    <location>
        <position position="197"/>
    </location>
    <ligand>
        <name>1-deoxy-D-xylulose 5-phosphate</name>
        <dbReference type="ChEBI" id="CHEBI:57792"/>
    </ligand>
</feature>
<feature type="binding site" evidence="9">
    <location>
        <position position="219"/>
    </location>
    <ligand>
        <name>Mn(2+)</name>
        <dbReference type="ChEBI" id="CHEBI:29035"/>
    </ligand>
</feature>
<feature type="binding site" evidence="9">
    <location>
        <position position="125"/>
    </location>
    <ligand>
        <name>NADPH</name>
        <dbReference type="ChEBI" id="CHEBI:57783"/>
    </ligand>
</feature>
<dbReference type="GO" id="GO:0051484">
    <property type="term" value="P:isopentenyl diphosphate biosynthetic process, methylerythritol 4-phosphate pathway involved in terpenoid biosynthetic process"/>
    <property type="evidence" value="ECO:0007669"/>
    <property type="project" value="TreeGrafter"/>
</dbReference>
<evidence type="ECO:0000256" key="1">
    <source>
        <dbReference type="ARBA" id="ARBA00005094"/>
    </source>
</evidence>
<feature type="binding site" evidence="9">
    <location>
        <position position="210"/>
    </location>
    <ligand>
        <name>1-deoxy-D-xylulose 5-phosphate</name>
        <dbReference type="ChEBI" id="CHEBI:57792"/>
    </ligand>
</feature>